<proteinExistence type="predicted"/>
<dbReference type="Pfam" id="PF00078">
    <property type="entry name" value="RVT_1"/>
    <property type="match status" value="1"/>
</dbReference>
<dbReference type="Pfam" id="PF13966">
    <property type="entry name" value="zf-RVT"/>
    <property type="match status" value="1"/>
</dbReference>
<dbReference type="ExpressionAtlas" id="A5AGD4">
    <property type="expression patterns" value="baseline and differential"/>
</dbReference>
<reference evidence="4" key="1">
    <citation type="journal article" date="2007" name="PLoS ONE">
        <title>The first genome sequence of an elite grapevine cultivar (Pinot noir Vitis vinifera L.): coping with a highly heterozygous genome.</title>
        <authorList>
            <person name="Velasco R."/>
            <person name="Zharkikh A."/>
            <person name="Troggio M."/>
            <person name="Cartwright D.A."/>
            <person name="Cestaro A."/>
            <person name="Pruss D."/>
            <person name="Pindo M."/>
            <person name="FitzGerald L.M."/>
            <person name="Vezzulli S."/>
            <person name="Reid J."/>
            <person name="Malacarne G."/>
            <person name="Iliev D."/>
            <person name="Coppola G."/>
            <person name="Wardell B."/>
            <person name="Micheletti D."/>
            <person name="Macalma T."/>
            <person name="Facci M."/>
            <person name="Mitchell J.T."/>
            <person name="Perazzolli M."/>
            <person name="Eldredge G."/>
            <person name="Gatto P."/>
            <person name="Oyzerski R."/>
            <person name="Moretto M."/>
            <person name="Gutin N."/>
            <person name="Stefanini M."/>
            <person name="Chen Y."/>
            <person name="Segala C."/>
            <person name="Davenport C."/>
            <person name="Dematte L."/>
            <person name="Mraz A."/>
            <person name="Battilana J."/>
            <person name="Stormo K."/>
            <person name="Costa F."/>
            <person name="Tao Q."/>
            <person name="Si-Ammour A."/>
            <person name="Harkins T."/>
            <person name="Lackey A."/>
            <person name="Perbost C."/>
            <person name="Taillon B."/>
            <person name="Stella A."/>
            <person name="Solovyev V."/>
            <person name="Fawcett J.A."/>
            <person name="Sterck L."/>
            <person name="Vandepoele K."/>
            <person name="Grando S.M."/>
            <person name="Toppo S."/>
            <person name="Moser C."/>
            <person name="Lanchbury J."/>
            <person name="Bogden R."/>
            <person name="Skolnick M."/>
            <person name="Sgaramella V."/>
            <person name="Bhatnagar S.K."/>
            <person name="Fontana P."/>
            <person name="Gutin A."/>
            <person name="Van de Peer Y."/>
            <person name="Salamini F."/>
            <person name="Viola R."/>
        </authorList>
    </citation>
    <scope>NUCLEOTIDE SEQUENCE</scope>
</reference>
<dbReference type="PANTHER" id="PTHR33116">
    <property type="entry name" value="REVERSE TRANSCRIPTASE ZINC-BINDING DOMAIN-CONTAINING PROTEIN-RELATED-RELATED"/>
    <property type="match status" value="1"/>
</dbReference>
<dbReference type="Pfam" id="PF03372">
    <property type="entry name" value="Exo_endo_phos"/>
    <property type="match status" value="1"/>
</dbReference>
<dbReference type="CDD" id="cd01650">
    <property type="entry name" value="RT_nLTR_like"/>
    <property type="match status" value="1"/>
</dbReference>
<dbReference type="InterPro" id="IPR026960">
    <property type="entry name" value="RVT-Znf"/>
</dbReference>
<dbReference type="InterPro" id="IPR005135">
    <property type="entry name" value="Endo/exonuclease/phosphatase"/>
</dbReference>
<evidence type="ECO:0000259" key="3">
    <source>
        <dbReference type="PROSITE" id="PS50878"/>
    </source>
</evidence>
<keyword evidence="1" id="KW-0175">Coiled coil</keyword>
<dbReference type="InterPro" id="IPR000477">
    <property type="entry name" value="RT_dom"/>
</dbReference>
<organism evidence="4">
    <name type="scientific">Vitis vinifera</name>
    <name type="common">Grape</name>
    <dbReference type="NCBI Taxonomy" id="29760"/>
    <lineage>
        <taxon>Eukaryota</taxon>
        <taxon>Viridiplantae</taxon>
        <taxon>Streptophyta</taxon>
        <taxon>Embryophyta</taxon>
        <taxon>Tracheophyta</taxon>
        <taxon>Spermatophyta</taxon>
        <taxon>Magnoliopsida</taxon>
        <taxon>eudicotyledons</taxon>
        <taxon>Gunneridae</taxon>
        <taxon>Pentapetalae</taxon>
        <taxon>rosids</taxon>
        <taxon>Vitales</taxon>
        <taxon>Vitaceae</taxon>
        <taxon>Viteae</taxon>
        <taxon>Vitis</taxon>
    </lineage>
</organism>
<feature type="domain" description="Reverse transcriptase" evidence="3">
    <location>
        <begin position="968"/>
        <end position="1248"/>
    </location>
</feature>
<sequence length="1701" mass="193056">MSALDQISSKLQFAESKKHDLKKAFEDLQSHSSSLASLTLQWEDLQTHFDLVQSSIELQFERLKSKEIQLRSLEIALDRRAKELELKEWQLNRPIVPSGVKSEPLEDVPVNNGIDRFSSNANLRFCVTMDGRNLQLFLNENADNHGRMGNEVFAALRMSADPAKLVLDAMEGFYPPHLKNGVVEFEGAVVRRSCVLLLEQLTRVGPPIRPQVREEAARLAHEWKAKMGVEVGDSLEVLGFLWLLGAYRLTSDFDKNEILKLFENVVQHRQANELARALGLTDSSADCEPRPIMLKGWVMGREERPFLIKGSIAGCEGRPNMGFEPVLGGLKENRAFPCAEVGGMEIRASLEASGGQVKEDGGIACFLGGDWRDSEYQMEKARARMTEEALSAEASRYKPVIDVLGGDRVHFSSSTLSGCDRAMVVGGGRGPVVIDEGVGYQAPLRALLTDGSPWETGTEGGKNRGFTSKEREDLEEEEDQGSGWDDSSLAKFSKTLGFSTVGVEGEILKLLLRLKSRRDQGKKKGILGMTRFDREETKMSQMTLGVVRSLGVGRFLDWGVLNARGAAGGVLVFWDRRVLELEGMEVGLFSVSCRFKNCEDGFNWIFSGVYGPTVKRYRELFWEELGAIRGLWSDPWCIGGDFNLIRFPNESRRGGRLSSSMRRFSEGGPFTWSGGLNNQAMTRLDRFLVSEDWESHFKGAVQCTLPRPVSDHFPILLDGGGVRRGPAPFRFENMWLKEEGFKDLLKGWWQGLSFNGSFSFILAEKLKALKAILKLWNKDVFGQVDVNKKVALDKVNFWDGQEKIRPLSLEELEARKVAKGDFEKWALMEEVSWRQKSREVWLREGDRNTGFFHKMANSHRRRNCLSKIKVDGVWLTEEQEIKRGVVRAFKDQLTDPGGWHPSMEGLDFNRIGDEDAARLEEIFSEEEVLKALSDLNGDKAPGPDGFPIRFWQFYWDVAKEEIMGFLLDFHERGRFVRSLNATFLVLIPKKPSAEDLRDFRPISLVGGLYKLLAKVLANRLKKVVGKVVSSAQNAFVEGRQILDAALIANEAIDSLLKRNESGVLCKLDLEKAYDHINWNFLLFVLQNMGFGEKWIGWISWCISIATFSVLINGTPEGYFNSSRGLRQGDPLSPYLFVIGMEALSRLINRAVGGGFLSGCRVDGRGGNGALVSHLLFDDDTLVFCEASEDQMVHLSWLLMWFEAISGLRINLDKSEILPVGRVENLENLALEAGYKVGRLPSSYLGIPLGANHKSVAVWDGVEERFRKRLALWKRQFIFKGGRITLIRSTLSSMPIYLMSLLRMPRVVCLRLEKIQRDFLWGGGALERKPHLVNWDTVCMDKRKGGLGVRRLSILNRALLCKWNWRFAIERENLWRHVISRKFGEEEGGWSSRDVRESYGVGFWKEIRKEGALMQKKVAFLVGNGRRVKFWKDLWWGNVPLCNSFPSLYAFASSKEAWVEEFWDTSGVEGVWSARFSRPFNDWEVEEVERLLLTIRGARLSPLMEDSMMWKVTSNGSFSVRSLYNDLSSRRAGLFPHGLIWNPSVPSKVCFFAWEASWGKVLTMDQFKKRGWAVANRCFLCCEEEESIDHILIHCSKARDLWDLLFALFGVCWVLPSSARETLVEWRGFMLGKKHSKVWKAAPLCLFWAVWMERNKIAFDNEDFSVHRLKNSFVCNLWVWTKSIVNEGPLSLPSFLDWLGAR</sequence>
<accession>A5AGD4</accession>
<gene>
    <name evidence="4" type="ORF">VITISV_031269</name>
</gene>
<name>A5AGD4_VITVI</name>
<dbReference type="InterPro" id="IPR012474">
    <property type="entry name" value="Frigida"/>
</dbReference>
<dbReference type="InterPro" id="IPR036691">
    <property type="entry name" value="Endo/exonu/phosph_ase_sf"/>
</dbReference>
<dbReference type="PROSITE" id="PS50878">
    <property type="entry name" value="RT_POL"/>
    <property type="match status" value="1"/>
</dbReference>
<evidence type="ECO:0000256" key="2">
    <source>
        <dbReference type="SAM" id="MobiDB-lite"/>
    </source>
</evidence>
<dbReference type="InterPro" id="IPR043502">
    <property type="entry name" value="DNA/RNA_pol_sf"/>
</dbReference>
<dbReference type="Gene3D" id="3.60.10.10">
    <property type="entry name" value="Endonuclease/exonuclease/phosphatase"/>
    <property type="match status" value="1"/>
</dbReference>
<dbReference type="Pfam" id="PF07899">
    <property type="entry name" value="Frigida"/>
    <property type="match status" value="1"/>
</dbReference>
<evidence type="ECO:0000313" key="4">
    <source>
        <dbReference type="EMBL" id="CAN75646.1"/>
    </source>
</evidence>
<dbReference type="GO" id="GO:0003824">
    <property type="term" value="F:catalytic activity"/>
    <property type="evidence" value="ECO:0007669"/>
    <property type="project" value="InterPro"/>
</dbReference>
<feature type="coiled-coil region" evidence="1">
    <location>
        <begin position="4"/>
        <end position="31"/>
    </location>
</feature>
<dbReference type="EMBL" id="AM426113">
    <property type="protein sequence ID" value="CAN75646.1"/>
    <property type="molecule type" value="Genomic_DNA"/>
</dbReference>
<dbReference type="SUPFAM" id="SSF56219">
    <property type="entry name" value="DNase I-like"/>
    <property type="match status" value="1"/>
</dbReference>
<feature type="region of interest" description="Disordered" evidence="2">
    <location>
        <begin position="450"/>
        <end position="485"/>
    </location>
</feature>
<dbReference type="PANTHER" id="PTHR33116:SF85">
    <property type="entry name" value="REVERSE TRANSCRIPTASE ZINC-BINDING DOMAIN-CONTAINING PROTEIN"/>
    <property type="match status" value="1"/>
</dbReference>
<protein>
    <recommendedName>
        <fullName evidence="3">Reverse transcriptase domain-containing protein</fullName>
    </recommendedName>
</protein>
<dbReference type="SUPFAM" id="SSF56672">
    <property type="entry name" value="DNA/RNA polymerases"/>
    <property type="match status" value="1"/>
</dbReference>
<evidence type="ECO:0000256" key="1">
    <source>
        <dbReference type="SAM" id="Coils"/>
    </source>
</evidence>